<feature type="region of interest" description="Disordered" evidence="1">
    <location>
        <begin position="235"/>
        <end position="265"/>
    </location>
</feature>
<keyword evidence="3" id="KW-1185">Reference proteome</keyword>
<protein>
    <submittedName>
        <fullName evidence="2">Uncharacterized protein</fullName>
    </submittedName>
</protein>
<gene>
    <name evidence="2" type="ORF">SAMN05444271_12243</name>
</gene>
<accession>A0A2H4Q5A9</accession>
<proteinExistence type="predicted"/>
<dbReference type="AlphaFoldDB" id="A0A1H6W9D0"/>
<evidence type="ECO:0000256" key="1">
    <source>
        <dbReference type="SAM" id="MobiDB-lite"/>
    </source>
</evidence>
<dbReference type="Proteomes" id="UP000198888">
    <property type="component" value="Unassembled WGS sequence"/>
</dbReference>
<feature type="compositionally biased region" description="Polar residues" evidence="1">
    <location>
        <begin position="251"/>
        <end position="265"/>
    </location>
</feature>
<organism evidence="2 3">
    <name type="scientific">Halohasta litchfieldiae</name>
    <dbReference type="NCBI Taxonomy" id="1073996"/>
    <lineage>
        <taxon>Archaea</taxon>
        <taxon>Methanobacteriati</taxon>
        <taxon>Methanobacteriota</taxon>
        <taxon>Stenosarchaea group</taxon>
        <taxon>Halobacteria</taxon>
        <taxon>Halobacteriales</taxon>
        <taxon>Haloferacaceae</taxon>
        <taxon>Halohasta</taxon>
    </lineage>
</organism>
<reference evidence="2 3" key="1">
    <citation type="submission" date="2016-10" db="EMBL/GenBank/DDBJ databases">
        <authorList>
            <person name="de Groot N.N."/>
        </authorList>
    </citation>
    <scope>NUCLEOTIDE SEQUENCE [LARGE SCALE GENOMIC DNA]</scope>
    <source>
        <strain evidence="2 3">DSM 22187</strain>
    </source>
</reference>
<name>A0A1H6W9D0_9EURY</name>
<dbReference type="EMBL" id="FNYR01000022">
    <property type="protein sequence ID" value="SEJ11794.1"/>
    <property type="molecule type" value="Genomic_DNA"/>
</dbReference>
<evidence type="ECO:0000313" key="3">
    <source>
        <dbReference type="Proteomes" id="UP000198888"/>
    </source>
</evidence>
<sequence>MHICTSCGKSIPSVVSECPECNHETGQVSYPEDPNWWDHEYVQRIVSQAESETVSTERLTAQKTGFFSRLLSQDRLEKRRSYDRPLIGYLLPDESPHYVFLANNYVVIRDREESRYLRDERSTHGMIADSGYRPFVIVTDKRVLFILGDSDGDYLASAPISKIVDIEAIVSPPAHQEWFTEDTEPVTSDVEVVFKLKLTTVDAKFEIYLHPETERSDVNSTVRFIEDLAVTSDQVKTLRGRSGKNHDDPSQDSGNTNRVNQTTNDVIDRSVLDNIRTNRESVDWYESIRTGLRVGGQALQYAKFVPYSTPITVGLTTLMGTTLKAHHTISGDSISIDPDELLDRGLANADLGSRFNMADFSSERVGASIGASRYMAEQIMPVSYKHLVERTSPETIMKGAEAGIELGKRPESPLTSKQGAIAGASAGLLYSYVPQDSPLREVDPEQIFSNEGVKSLGEMLE</sequence>
<evidence type="ECO:0000313" key="2">
    <source>
        <dbReference type="EMBL" id="SEJ11794.1"/>
    </source>
</evidence>
<dbReference type="KEGG" id="hae:halTADL_2830"/>
<accession>A0A1H6W9D0</accession>